<dbReference type="EMBL" id="JAPVER010000018">
    <property type="protein sequence ID" value="MCZ3364542.1"/>
    <property type="molecule type" value="Genomic_DNA"/>
</dbReference>
<evidence type="ECO:0000313" key="3">
    <source>
        <dbReference type="Proteomes" id="UP001068021"/>
    </source>
</evidence>
<dbReference type="Gene3D" id="1.10.10.10">
    <property type="entry name" value="Winged helix-like DNA-binding domain superfamily/Winged helix DNA-binding domain"/>
    <property type="match status" value="1"/>
</dbReference>
<proteinExistence type="predicted"/>
<dbReference type="InterPro" id="IPR036388">
    <property type="entry name" value="WH-like_DNA-bd_sf"/>
</dbReference>
<evidence type="ECO:0000313" key="2">
    <source>
        <dbReference type="EMBL" id="MCZ3372296.1"/>
    </source>
</evidence>
<dbReference type="Proteomes" id="UP001074446">
    <property type="component" value="Unassembled WGS sequence"/>
</dbReference>
<dbReference type="EMBL" id="JAPVES010000030">
    <property type="protein sequence ID" value="MCZ3372296.1"/>
    <property type="molecule type" value="Genomic_DNA"/>
</dbReference>
<dbReference type="SUPFAM" id="SSF46785">
    <property type="entry name" value="Winged helix' DNA-binding domain"/>
    <property type="match status" value="1"/>
</dbReference>
<name>A0A9E5A487_9EURY</name>
<dbReference type="RefSeq" id="WP_269221181.1">
    <property type="nucleotide sequence ID" value="NZ_JAPVER010000018.1"/>
</dbReference>
<protein>
    <submittedName>
        <fullName evidence="2">MarR family transcriptional regulator</fullName>
    </submittedName>
</protein>
<organism evidence="2">
    <name type="scientific">Methanobacterium veterum</name>
    <dbReference type="NCBI Taxonomy" id="408577"/>
    <lineage>
        <taxon>Archaea</taxon>
        <taxon>Methanobacteriati</taxon>
        <taxon>Methanobacteriota</taxon>
        <taxon>Methanomada group</taxon>
        <taxon>Methanobacteria</taxon>
        <taxon>Methanobacteriales</taxon>
        <taxon>Methanobacteriaceae</taxon>
        <taxon>Methanobacterium</taxon>
    </lineage>
</organism>
<dbReference type="InterPro" id="IPR036390">
    <property type="entry name" value="WH_DNA-bd_sf"/>
</dbReference>
<dbReference type="AlphaFoldDB" id="A0A9E5A487"/>
<reference evidence="2" key="1">
    <citation type="submission" date="2022-12" db="EMBL/GenBank/DDBJ databases">
        <title>Reclassification of two methanogenic archaea species isolated from the Kolyma lowland permafrost.</title>
        <authorList>
            <person name="Trubitsyn V.E."/>
            <person name="Rivkina E.M."/>
            <person name="Shcherbakova V.A."/>
        </authorList>
    </citation>
    <scope>NUCLEOTIDE SEQUENCE</scope>
    <source>
        <strain evidence="1">M2</strain>
        <strain evidence="2">MK4</strain>
    </source>
</reference>
<sequence length="61" mass="7325">MIPRKFYEFSTAFKDSEEPLNATKVSQISGVDKKEVDKIMKELKKDETIYYPKRCYWTLKE</sequence>
<comment type="caution">
    <text evidence="2">The sequence shown here is derived from an EMBL/GenBank/DDBJ whole genome shotgun (WGS) entry which is preliminary data.</text>
</comment>
<accession>A0A9E5A487</accession>
<dbReference type="Proteomes" id="UP001068021">
    <property type="component" value="Unassembled WGS sequence"/>
</dbReference>
<keyword evidence="3" id="KW-1185">Reference proteome</keyword>
<gene>
    <name evidence="2" type="ORF">O3H35_06595</name>
    <name evidence="1" type="ORF">O3H54_01480</name>
</gene>
<evidence type="ECO:0000313" key="1">
    <source>
        <dbReference type="EMBL" id="MCZ3364542.1"/>
    </source>
</evidence>